<dbReference type="Gene3D" id="2.115.10.20">
    <property type="entry name" value="Glycosyl hydrolase domain, family 43"/>
    <property type="match status" value="1"/>
</dbReference>
<sequence>MFTMLSGTAIAQDKTYCNPVDIDYSYMSHYRAKTDVSYRSGADPAVINYKGRYYMFVTRSHGYWSSDDMRNWKFISPQNWYFGGCNAPAAAVKDGKIILYGDPSGRGPILETDNPELGNWQTNYAVLNPKGGIQDPDLFVDDDGRVYLYEESSNKWPIRAVELDPDNYYVPIGEQKDLFNLDPENHGWERFGQDHDSALAPYIEGPWMVKHNDTYYLEYGAPRTQWNVYADGVYQ</sequence>
<organism evidence="4 5">
    <name type="scientific">Persicobacter diffluens</name>
    <dbReference type="NCBI Taxonomy" id="981"/>
    <lineage>
        <taxon>Bacteria</taxon>
        <taxon>Pseudomonadati</taxon>
        <taxon>Bacteroidota</taxon>
        <taxon>Cytophagia</taxon>
        <taxon>Cytophagales</taxon>
        <taxon>Persicobacteraceae</taxon>
        <taxon>Persicobacter</taxon>
    </lineage>
</organism>
<dbReference type="Pfam" id="PF04616">
    <property type="entry name" value="Glyco_hydro_43"/>
    <property type="match status" value="1"/>
</dbReference>
<gene>
    <name evidence="4" type="ORF">PEDI_36880</name>
</gene>
<dbReference type="Proteomes" id="UP001310022">
    <property type="component" value="Unassembled WGS sequence"/>
</dbReference>
<accession>A0AAN4W1S1</accession>
<evidence type="ECO:0000313" key="4">
    <source>
        <dbReference type="EMBL" id="GJM63136.1"/>
    </source>
</evidence>
<comment type="similarity">
    <text evidence="1">Belongs to the glycosyl hydrolase 43 family.</text>
</comment>
<evidence type="ECO:0000313" key="5">
    <source>
        <dbReference type="Proteomes" id="UP001310022"/>
    </source>
</evidence>
<keyword evidence="5" id="KW-1185">Reference proteome</keyword>
<evidence type="ECO:0000256" key="1">
    <source>
        <dbReference type="ARBA" id="ARBA00009865"/>
    </source>
</evidence>
<dbReference type="SUPFAM" id="SSF75005">
    <property type="entry name" value="Arabinanase/levansucrase/invertase"/>
    <property type="match status" value="1"/>
</dbReference>
<dbReference type="EMBL" id="BQKE01000002">
    <property type="protein sequence ID" value="GJM63136.1"/>
    <property type="molecule type" value="Genomic_DNA"/>
</dbReference>
<evidence type="ECO:0000256" key="3">
    <source>
        <dbReference type="ARBA" id="ARBA00023295"/>
    </source>
</evidence>
<dbReference type="InterPro" id="IPR051795">
    <property type="entry name" value="Glycosyl_Hydrlase_43"/>
</dbReference>
<reference evidence="4 5" key="1">
    <citation type="submission" date="2021-12" db="EMBL/GenBank/DDBJ databases">
        <title>Genome sequencing of bacteria with rrn-lacking chromosome and rrn-plasmid.</title>
        <authorList>
            <person name="Anda M."/>
            <person name="Iwasaki W."/>
        </authorList>
    </citation>
    <scope>NUCLEOTIDE SEQUENCE [LARGE SCALE GENOMIC DNA]</scope>
    <source>
        <strain evidence="4 5">NBRC 15940</strain>
    </source>
</reference>
<evidence type="ECO:0000256" key="2">
    <source>
        <dbReference type="ARBA" id="ARBA00022801"/>
    </source>
</evidence>
<dbReference type="RefSeq" id="WP_338238341.1">
    <property type="nucleotide sequence ID" value="NZ_BQKE01000002.1"/>
</dbReference>
<proteinExistence type="inferred from homology"/>
<keyword evidence="3" id="KW-0326">Glycosidase</keyword>
<dbReference type="AlphaFoldDB" id="A0AAN4W1S1"/>
<dbReference type="GO" id="GO:0004553">
    <property type="term" value="F:hydrolase activity, hydrolyzing O-glycosyl compounds"/>
    <property type="evidence" value="ECO:0007669"/>
    <property type="project" value="InterPro"/>
</dbReference>
<dbReference type="InterPro" id="IPR006710">
    <property type="entry name" value="Glyco_hydro_43"/>
</dbReference>
<name>A0AAN4W1S1_9BACT</name>
<protein>
    <recommendedName>
        <fullName evidence="6">1,4-beta-xylanase</fullName>
    </recommendedName>
</protein>
<dbReference type="InterPro" id="IPR023296">
    <property type="entry name" value="Glyco_hydro_beta-prop_sf"/>
</dbReference>
<dbReference type="PANTHER" id="PTHR42812:SF12">
    <property type="entry name" value="BETA-XYLOSIDASE-RELATED"/>
    <property type="match status" value="1"/>
</dbReference>
<comment type="caution">
    <text evidence="4">The sequence shown here is derived from an EMBL/GenBank/DDBJ whole genome shotgun (WGS) entry which is preliminary data.</text>
</comment>
<dbReference type="PANTHER" id="PTHR42812">
    <property type="entry name" value="BETA-XYLOSIDASE"/>
    <property type="match status" value="1"/>
</dbReference>
<evidence type="ECO:0008006" key="6">
    <source>
        <dbReference type="Google" id="ProtNLM"/>
    </source>
</evidence>
<keyword evidence="2" id="KW-0378">Hydrolase</keyword>
<dbReference type="GO" id="GO:0005975">
    <property type="term" value="P:carbohydrate metabolic process"/>
    <property type="evidence" value="ECO:0007669"/>
    <property type="project" value="InterPro"/>
</dbReference>